<evidence type="ECO:0000256" key="2">
    <source>
        <dbReference type="ARBA" id="ARBA00022692"/>
    </source>
</evidence>
<gene>
    <name evidence="9" type="ORF">GSLYS_00002917001</name>
</gene>
<dbReference type="SUPFAM" id="SSF81321">
    <property type="entry name" value="Family A G protein-coupled receptor-like"/>
    <property type="match status" value="1"/>
</dbReference>
<dbReference type="Pfam" id="PF10324">
    <property type="entry name" value="7TM_GPCR_Srw"/>
    <property type="match status" value="1"/>
</dbReference>
<organism evidence="9 10">
    <name type="scientific">Lymnaea stagnalis</name>
    <name type="common">Great pond snail</name>
    <name type="synonym">Helix stagnalis</name>
    <dbReference type="NCBI Taxonomy" id="6523"/>
    <lineage>
        <taxon>Eukaryota</taxon>
        <taxon>Metazoa</taxon>
        <taxon>Spiralia</taxon>
        <taxon>Lophotrochozoa</taxon>
        <taxon>Mollusca</taxon>
        <taxon>Gastropoda</taxon>
        <taxon>Heterobranchia</taxon>
        <taxon>Euthyneura</taxon>
        <taxon>Panpulmonata</taxon>
        <taxon>Hygrophila</taxon>
        <taxon>Lymnaeoidea</taxon>
        <taxon>Lymnaeidae</taxon>
        <taxon>Lymnaea</taxon>
    </lineage>
</organism>
<dbReference type="PANTHER" id="PTHR46641">
    <property type="entry name" value="FMRFAMIDE RECEPTOR-RELATED"/>
    <property type="match status" value="1"/>
</dbReference>
<comment type="similarity">
    <text evidence="5">Belongs to the G-protein coupled receptor 1 family.</text>
</comment>
<keyword evidence="5" id="KW-0297">G-protein coupled receptor</keyword>
<protein>
    <recommendedName>
        <fullName evidence="8">G-protein coupled receptors family 1 profile domain-containing protein</fullName>
    </recommendedName>
</protein>
<evidence type="ECO:0000256" key="4">
    <source>
        <dbReference type="ARBA" id="ARBA00023136"/>
    </source>
</evidence>
<dbReference type="InterPro" id="IPR017452">
    <property type="entry name" value="GPCR_Rhodpsn_7TM"/>
</dbReference>
<evidence type="ECO:0000256" key="5">
    <source>
        <dbReference type="RuleBase" id="RU000688"/>
    </source>
</evidence>
<accession>A0AAV2H4Z6</accession>
<name>A0AAV2H4Z6_LYMST</name>
<feature type="transmembrane region" description="Helical" evidence="7">
    <location>
        <begin position="154"/>
        <end position="177"/>
    </location>
</feature>
<evidence type="ECO:0000259" key="8">
    <source>
        <dbReference type="PROSITE" id="PS50262"/>
    </source>
</evidence>
<dbReference type="PRINTS" id="PR00237">
    <property type="entry name" value="GPCRRHODOPSN"/>
</dbReference>
<evidence type="ECO:0000256" key="6">
    <source>
        <dbReference type="SAM" id="MobiDB-lite"/>
    </source>
</evidence>
<keyword evidence="4 7" id="KW-0472">Membrane</keyword>
<dbReference type="Proteomes" id="UP001497497">
    <property type="component" value="Unassembled WGS sequence"/>
</dbReference>
<sequence>MTMNDSNVTVMNGSSGRQTPEKNDLWKWRVGLFGIGGSTVCVVGIVCNIFAIIVLAQFRNKSSAPFLLICLGVLDTVYLITSMVNENMTILSSARLISREFRDAYTPIYRYTYPIPLMAQTVSSYTVLLISVERYVVVAWPFKAYTLCSRKSAIMAIVVILVFGGLFQVPNCLAYTYDYRWLNGTQIKTSKNFIRTDFGNSELYNEIYFKWVSMVVNFAIPFCGLLVVNLMLLRALRLNRRLAANFQNRAHTEHRLTIMVICMTAIFFLCELIEVVSFILTARKENYTHIKLHINRFSAFADTVVELNSAINFAIYCATGRKFRETFSRLFCRCVKARCLHAVRLNKKTITFGNLPRSSEAFKVTSTRLCKICPTEGSMSSNSTKSSKANSFSADNAIIFKDYMGTTGAQYAFFEPV</sequence>
<feature type="region of interest" description="Disordered" evidence="6">
    <location>
        <begin position="1"/>
        <end position="20"/>
    </location>
</feature>
<keyword evidence="5" id="KW-0807">Transducer</keyword>
<feature type="compositionally biased region" description="Polar residues" evidence="6">
    <location>
        <begin position="1"/>
        <end position="18"/>
    </location>
</feature>
<keyword evidence="10" id="KW-1185">Reference proteome</keyword>
<feature type="transmembrane region" description="Helical" evidence="7">
    <location>
        <begin position="211"/>
        <end position="236"/>
    </location>
</feature>
<comment type="subcellular location">
    <subcellularLocation>
        <location evidence="1">Membrane</location>
    </subcellularLocation>
</comment>
<evidence type="ECO:0000313" key="9">
    <source>
        <dbReference type="EMBL" id="CAL1528747.1"/>
    </source>
</evidence>
<dbReference type="PROSITE" id="PS00237">
    <property type="entry name" value="G_PROTEIN_RECEP_F1_1"/>
    <property type="match status" value="1"/>
</dbReference>
<feature type="transmembrane region" description="Helical" evidence="7">
    <location>
        <begin position="66"/>
        <end position="84"/>
    </location>
</feature>
<dbReference type="GO" id="GO:0008528">
    <property type="term" value="F:G protein-coupled peptide receptor activity"/>
    <property type="evidence" value="ECO:0007669"/>
    <property type="project" value="InterPro"/>
</dbReference>
<evidence type="ECO:0000256" key="1">
    <source>
        <dbReference type="ARBA" id="ARBA00004370"/>
    </source>
</evidence>
<keyword evidence="3 7" id="KW-1133">Transmembrane helix</keyword>
<reference evidence="9 10" key="1">
    <citation type="submission" date="2024-04" db="EMBL/GenBank/DDBJ databases">
        <authorList>
            <consortium name="Genoscope - CEA"/>
            <person name="William W."/>
        </authorList>
    </citation>
    <scope>NUCLEOTIDE SEQUENCE [LARGE SCALE GENOMIC DNA]</scope>
</reference>
<dbReference type="PANTHER" id="PTHR46641:SF2">
    <property type="entry name" value="FMRFAMIDE RECEPTOR"/>
    <property type="match status" value="1"/>
</dbReference>
<keyword evidence="2 5" id="KW-0812">Transmembrane</keyword>
<feature type="domain" description="G-protein coupled receptors family 1 profile" evidence="8">
    <location>
        <begin position="47"/>
        <end position="316"/>
    </location>
</feature>
<comment type="caution">
    <text evidence="9">The sequence shown here is derived from an EMBL/GenBank/DDBJ whole genome shotgun (WGS) entry which is preliminary data.</text>
</comment>
<proteinExistence type="inferred from homology"/>
<evidence type="ECO:0000313" key="10">
    <source>
        <dbReference type="Proteomes" id="UP001497497"/>
    </source>
</evidence>
<evidence type="ECO:0000256" key="7">
    <source>
        <dbReference type="SAM" id="Phobius"/>
    </source>
</evidence>
<dbReference type="InterPro" id="IPR052954">
    <property type="entry name" value="GPCR-Ligand_Int"/>
</dbReference>
<evidence type="ECO:0000256" key="3">
    <source>
        <dbReference type="ARBA" id="ARBA00022989"/>
    </source>
</evidence>
<feature type="transmembrane region" description="Helical" evidence="7">
    <location>
        <begin position="30"/>
        <end position="54"/>
    </location>
</feature>
<dbReference type="GO" id="GO:0016020">
    <property type="term" value="C:membrane"/>
    <property type="evidence" value="ECO:0007669"/>
    <property type="project" value="UniProtKB-SubCell"/>
</dbReference>
<dbReference type="CDD" id="cd14978">
    <property type="entry name" value="7tmA_FMRFamide_R-like"/>
    <property type="match status" value="1"/>
</dbReference>
<dbReference type="PROSITE" id="PS50262">
    <property type="entry name" value="G_PROTEIN_RECEP_F1_2"/>
    <property type="match status" value="1"/>
</dbReference>
<keyword evidence="5" id="KW-0675">Receptor</keyword>
<dbReference type="InterPro" id="IPR019427">
    <property type="entry name" value="7TM_GPCR_serpentine_rcpt_Srw"/>
</dbReference>
<dbReference type="AlphaFoldDB" id="A0AAV2H4Z6"/>
<dbReference type="EMBL" id="CAXITT010000037">
    <property type="protein sequence ID" value="CAL1528747.1"/>
    <property type="molecule type" value="Genomic_DNA"/>
</dbReference>
<dbReference type="Gene3D" id="1.20.1070.10">
    <property type="entry name" value="Rhodopsin 7-helix transmembrane proteins"/>
    <property type="match status" value="1"/>
</dbReference>
<feature type="transmembrane region" description="Helical" evidence="7">
    <location>
        <begin position="256"/>
        <end position="280"/>
    </location>
</feature>
<dbReference type="InterPro" id="IPR000276">
    <property type="entry name" value="GPCR_Rhodpsn"/>
</dbReference>